<dbReference type="EMBL" id="NHMK01000001">
    <property type="protein sequence ID" value="OWL99212.1"/>
    <property type="molecule type" value="Genomic_DNA"/>
</dbReference>
<sequence length="132" mass="13299">MTGSNVQPAAPAAPQAAATHTVTLTLASGLTVHVAHRQDVDGEAIVIEAPQGSGGFHPTWAATCAARLVDGATGTFNDHSDPMEPASITLHPACLTLSVHGGDVTLHVTPADRQLLADAITAVAAATPERVA</sequence>
<evidence type="ECO:0000313" key="2">
    <source>
        <dbReference type="Proteomes" id="UP000197208"/>
    </source>
</evidence>
<accession>A0A2D0A8H4</accession>
<dbReference type="RefSeq" id="WP_088246585.1">
    <property type="nucleotide sequence ID" value="NZ_NHMK01000001.1"/>
</dbReference>
<reference evidence="1 2" key="1">
    <citation type="submission" date="2017-05" db="EMBL/GenBank/DDBJ databases">
        <title>De novo genome assembly of Deniococcus indicus strain DR1.</title>
        <authorList>
            <person name="Chauhan D."/>
            <person name="Yennamalli R.M."/>
            <person name="Priyadarshini R."/>
        </authorList>
    </citation>
    <scope>NUCLEOTIDE SEQUENCE [LARGE SCALE GENOMIC DNA]</scope>
    <source>
        <strain evidence="1 2">DR1</strain>
    </source>
</reference>
<protein>
    <submittedName>
        <fullName evidence="1">Uncharacterized protein</fullName>
    </submittedName>
</protein>
<name>A0A2D0A8H4_9DEIO</name>
<gene>
    <name evidence="1" type="ORF">CBQ26_00085</name>
</gene>
<dbReference type="OrthoDB" id="9903834at2"/>
<keyword evidence="2" id="KW-1185">Reference proteome</keyword>
<proteinExistence type="predicted"/>
<evidence type="ECO:0000313" key="1">
    <source>
        <dbReference type="EMBL" id="OWL99212.1"/>
    </source>
</evidence>
<organism evidence="1 2">
    <name type="scientific">Deinococcus indicus</name>
    <dbReference type="NCBI Taxonomy" id="223556"/>
    <lineage>
        <taxon>Bacteria</taxon>
        <taxon>Thermotogati</taxon>
        <taxon>Deinococcota</taxon>
        <taxon>Deinococci</taxon>
        <taxon>Deinococcales</taxon>
        <taxon>Deinococcaceae</taxon>
        <taxon>Deinococcus</taxon>
    </lineage>
</organism>
<dbReference type="AlphaFoldDB" id="A0A2D0A8H4"/>
<dbReference type="Proteomes" id="UP000197208">
    <property type="component" value="Unassembled WGS sequence"/>
</dbReference>
<comment type="caution">
    <text evidence="1">The sequence shown here is derived from an EMBL/GenBank/DDBJ whole genome shotgun (WGS) entry which is preliminary data.</text>
</comment>